<evidence type="ECO:0000256" key="3">
    <source>
        <dbReference type="ARBA" id="ARBA00022552"/>
    </source>
</evidence>
<proteinExistence type="inferred from homology"/>
<dbReference type="GO" id="GO:0000176">
    <property type="term" value="C:nuclear exosome (RNase complex)"/>
    <property type="evidence" value="ECO:0007669"/>
    <property type="project" value="UniProtKB-ARBA"/>
</dbReference>
<dbReference type="AlphaFoldDB" id="A0AAD5XRF3"/>
<feature type="domain" description="Exoribonuclease phosphorolytic" evidence="6">
    <location>
        <begin position="15"/>
        <end position="134"/>
    </location>
</feature>
<dbReference type="GO" id="GO:0071051">
    <property type="term" value="P:poly(A)-dependent snoRNA 3'-end processing"/>
    <property type="evidence" value="ECO:0007669"/>
    <property type="project" value="TreeGrafter"/>
</dbReference>
<dbReference type="GO" id="GO:0006364">
    <property type="term" value="P:rRNA processing"/>
    <property type="evidence" value="ECO:0007669"/>
    <property type="project" value="UniProtKB-KW"/>
</dbReference>
<keyword evidence="3" id="KW-0698">rRNA processing</keyword>
<evidence type="ECO:0000256" key="1">
    <source>
        <dbReference type="ARBA" id="ARBA00004123"/>
    </source>
</evidence>
<dbReference type="GO" id="GO:0000177">
    <property type="term" value="C:cytoplasmic exosome (RNase complex)"/>
    <property type="evidence" value="ECO:0007669"/>
    <property type="project" value="TreeGrafter"/>
</dbReference>
<evidence type="ECO:0000259" key="7">
    <source>
        <dbReference type="Pfam" id="PF03725"/>
    </source>
</evidence>
<evidence type="ECO:0000256" key="5">
    <source>
        <dbReference type="ARBA" id="ARBA00023242"/>
    </source>
</evidence>
<dbReference type="GO" id="GO:0003723">
    <property type="term" value="F:RNA binding"/>
    <property type="evidence" value="ECO:0007669"/>
    <property type="project" value="TreeGrafter"/>
</dbReference>
<dbReference type="GO" id="GO:0034475">
    <property type="term" value="P:U4 snRNA 3'-end processing"/>
    <property type="evidence" value="ECO:0007669"/>
    <property type="project" value="TreeGrafter"/>
</dbReference>
<keyword evidence="9" id="KW-1185">Reference proteome</keyword>
<dbReference type="InterPro" id="IPR036345">
    <property type="entry name" value="ExoRNase_PH_dom2_sf"/>
</dbReference>
<dbReference type="InterPro" id="IPR001247">
    <property type="entry name" value="ExoRNase_PH_dom1"/>
</dbReference>
<dbReference type="Proteomes" id="UP001212152">
    <property type="component" value="Unassembled WGS sequence"/>
</dbReference>
<feature type="domain" description="Exoribonuclease phosphorolytic" evidence="7">
    <location>
        <begin position="139"/>
        <end position="199"/>
    </location>
</feature>
<dbReference type="SUPFAM" id="SSF54211">
    <property type="entry name" value="Ribosomal protein S5 domain 2-like"/>
    <property type="match status" value="1"/>
</dbReference>
<dbReference type="InterPro" id="IPR027408">
    <property type="entry name" value="PNPase/RNase_PH_dom_sf"/>
</dbReference>
<dbReference type="GO" id="GO:0071028">
    <property type="term" value="P:nuclear mRNA surveillance"/>
    <property type="evidence" value="ECO:0007669"/>
    <property type="project" value="TreeGrafter"/>
</dbReference>
<evidence type="ECO:0000313" key="9">
    <source>
        <dbReference type="Proteomes" id="UP001212152"/>
    </source>
</evidence>
<dbReference type="GO" id="GO:0016075">
    <property type="term" value="P:rRNA catabolic process"/>
    <property type="evidence" value="ECO:0007669"/>
    <property type="project" value="TreeGrafter"/>
</dbReference>
<comment type="similarity">
    <text evidence="2">Belongs to the RNase PH family.</text>
</comment>
<organism evidence="8 9">
    <name type="scientific">Geranomyces variabilis</name>
    <dbReference type="NCBI Taxonomy" id="109894"/>
    <lineage>
        <taxon>Eukaryota</taxon>
        <taxon>Fungi</taxon>
        <taxon>Fungi incertae sedis</taxon>
        <taxon>Chytridiomycota</taxon>
        <taxon>Chytridiomycota incertae sedis</taxon>
        <taxon>Chytridiomycetes</taxon>
        <taxon>Spizellomycetales</taxon>
        <taxon>Powellomycetaceae</taxon>
        <taxon>Geranomyces</taxon>
    </lineage>
</organism>
<dbReference type="Pfam" id="PF03725">
    <property type="entry name" value="RNase_PH_C"/>
    <property type="match status" value="1"/>
</dbReference>
<keyword evidence="4" id="KW-0271">Exosome</keyword>
<dbReference type="SUPFAM" id="SSF55666">
    <property type="entry name" value="Ribonuclease PH domain 2-like"/>
    <property type="match status" value="1"/>
</dbReference>
<dbReference type="PANTHER" id="PTHR11953:SF1">
    <property type="entry name" value="EXOSOME COMPLEX COMPONENT RRP46"/>
    <property type="match status" value="1"/>
</dbReference>
<dbReference type="PANTHER" id="PTHR11953">
    <property type="entry name" value="EXOSOME COMPLEX COMPONENT"/>
    <property type="match status" value="1"/>
</dbReference>
<gene>
    <name evidence="8" type="primary">EXOSC5</name>
    <name evidence="8" type="ORF">HDU87_000064</name>
</gene>
<evidence type="ECO:0000313" key="8">
    <source>
        <dbReference type="EMBL" id="KAJ3185443.1"/>
    </source>
</evidence>
<name>A0AAD5XRF3_9FUNG</name>
<dbReference type="CDD" id="cd11372">
    <property type="entry name" value="RNase_PH_RRP46"/>
    <property type="match status" value="1"/>
</dbReference>
<dbReference type="Pfam" id="PF01138">
    <property type="entry name" value="RNase_PH"/>
    <property type="match status" value="1"/>
</dbReference>
<dbReference type="InterPro" id="IPR015847">
    <property type="entry name" value="ExoRNase_PH_dom2"/>
</dbReference>
<comment type="subcellular location">
    <subcellularLocation>
        <location evidence="1">Nucleus</location>
    </subcellularLocation>
</comment>
<evidence type="ECO:0000256" key="2">
    <source>
        <dbReference type="ARBA" id="ARBA00006678"/>
    </source>
</evidence>
<comment type="caution">
    <text evidence="8">The sequence shown here is derived from an EMBL/GenBank/DDBJ whole genome shotgun (WGS) entry which is preliminary data.</text>
</comment>
<protein>
    <submittedName>
        <fullName evidence="8">Exosome component 5</fullName>
    </submittedName>
</protein>
<evidence type="ECO:0000256" key="4">
    <source>
        <dbReference type="ARBA" id="ARBA00022835"/>
    </source>
</evidence>
<dbReference type="Gene3D" id="3.30.230.70">
    <property type="entry name" value="GHMP Kinase, N-terminal domain"/>
    <property type="match status" value="1"/>
</dbReference>
<accession>A0AAD5XRF3</accession>
<evidence type="ECO:0000259" key="6">
    <source>
        <dbReference type="Pfam" id="PF01138"/>
    </source>
</evidence>
<dbReference type="InterPro" id="IPR050080">
    <property type="entry name" value="RNase_PH"/>
</dbReference>
<dbReference type="EMBL" id="JADGJQ010000001">
    <property type="protein sequence ID" value="KAJ3185443.1"/>
    <property type="molecule type" value="Genomic_DNA"/>
</dbReference>
<sequence length="230" mass="24904">MSARIRSDQRKLPSEMRPFYCSSALLSRSDGSVRFKSGDSSVLCSVFGPMEVKIRDEKLDKATVEVVFKAAAGNSTTKERLYERVIRETLEASILTALHPRSAIRITLQVLTDDGGILSTALNAATLALVDAGIALRSLPAGVTCMIDQEGVLLLDPTILELEAARSTHMFVFDNISDGALSNISTGSFSMDEYTSCYDTCFSAVAAVQQLFRSSVEGKVRREHGPEADA</sequence>
<dbReference type="GO" id="GO:0005730">
    <property type="term" value="C:nucleolus"/>
    <property type="evidence" value="ECO:0007669"/>
    <property type="project" value="TreeGrafter"/>
</dbReference>
<dbReference type="InterPro" id="IPR020568">
    <property type="entry name" value="Ribosomal_Su5_D2-typ_SF"/>
</dbReference>
<keyword evidence="5" id="KW-0539">Nucleus</keyword>
<reference evidence="8" key="1">
    <citation type="submission" date="2020-05" db="EMBL/GenBank/DDBJ databases">
        <title>Phylogenomic resolution of chytrid fungi.</title>
        <authorList>
            <person name="Stajich J.E."/>
            <person name="Amses K."/>
            <person name="Simmons R."/>
            <person name="Seto K."/>
            <person name="Myers J."/>
            <person name="Bonds A."/>
            <person name="Quandt C.A."/>
            <person name="Barry K."/>
            <person name="Liu P."/>
            <person name="Grigoriev I."/>
            <person name="Longcore J.E."/>
            <person name="James T.Y."/>
        </authorList>
    </citation>
    <scope>NUCLEOTIDE SEQUENCE</scope>
    <source>
        <strain evidence="8">JEL0379</strain>
    </source>
</reference>